<reference evidence="9 10" key="1">
    <citation type="submission" date="2020-02" db="EMBL/GenBank/DDBJ databases">
        <title>Characterization of vanA genotype vancomycin-resistant Enterococcus saigonensis VE80.</title>
        <authorList>
            <person name="Harada T."/>
            <person name="Motooka D."/>
            <person name="Nakamura S."/>
            <person name="Yamamoto Y."/>
            <person name="Kawahara R."/>
            <person name="Kawatsu K."/>
        </authorList>
    </citation>
    <scope>NUCLEOTIDE SEQUENCE [LARGE SCALE GENOMIC DNA]</scope>
    <source>
        <strain evidence="9 10">VE80</strain>
    </source>
</reference>
<dbReference type="InterPro" id="IPR036095">
    <property type="entry name" value="PTS_EIIB-like_sf"/>
</dbReference>
<dbReference type="InterPro" id="IPR013012">
    <property type="entry name" value="PTS_EIIB_3"/>
</dbReference>
<proteinExistence type="predicted"/>
<dbReference type="EMBL" id="AP022822">
    <property type="protein sequence ID" value="BCA85889.1"/>
    <property type="molecule type" value="Genomic_DNA"/>
</dbReference>
<sequence length="106" mass="11736">MTKNIMLVCSAGMSTSMLVTRMEQAAKANNLEVNIFARSASEAETIIENEKLAAILLGPQVRFMLQQFKEKVEQYHTPVAVINMSDYGMMNGEKVLQFAMEMIGGA</sequence>
<evidence type="ECO:0000313" key="9">
    <source>
        <dbReference type="EMBL" id="BCA85889.1"/>
    </source>
</evidence>
<dbReference type="KEGG" id="esg:EsVE80_14120"/>
<organism evidence="9 10">
    <name type="scientific">Enterococcus saigonensis</name>
    <dbReference type="NCBI Taxonomy" id="1805431"/>
    <lineage>
        <taxon>Bacteria</taxon>
        <taxon>Bacillati</taxon>
        <taxon>Bacillota</taxon>
        <taxon>Bacilli</taxon>
        <taxon>Lactobacillales</taxon>
        <taxon>Enterococcaceae</taxon>
        <taxon>Enterococcus</taxon>
    </lineage>
</organism>
<keyword evidence="2" id="KW-0597">Phosphoprotein</keyword>
<dbReference type="GO" id="GO:0009401">
    <property type="term" value="P:phosphoenolpyruvate-dependent sugar phosphotransferase system"/>
    <property type="evidence" value="ECO:0007669"/>
    <property type="project" value="UniProtKB-KW"/>
</dbReference>
<dbReference type="GO" id="GO:0016301">
    <property type="term" value="F:kinase activity"/>
    <property type="evidence" value="ECO:0007669"/>
    <property type="project" value="UniProtKB-KW"/>
</dbReference>
<feature type="domain" description="PTS EIIB type-3" evidence="8">
    <location>
        <begin position="2"/>
        <end position="106"/>
    </location>
</feature>
<dbReference type="PANTHER" id="PTHR34581:SF2">
    <property type="entry name" value="PTS SYSTEM N,N'-DIACETYLCHITOBIOSE-SPECIFIC EIIB COMPONENT"/>
    <property type="match status" value="1"/>
</dbReference>
<dbReference type="InterPro" id="IPR051819">
    <property type="entry name" value="PTS_sugar-specific_EIIB"/>
</dbReference>
<evidence type="ECO:0000256" key="6">
    <source>
        <dbReference type="ARBA" id="ARBA00022777"/>
    </source>
</evidence>
<accession>A0A679ICI6</accession>
<keyword evidence="4" id="KW-0808">Transferase</keyword>
<protein>
    <submittedName>
        <fullName evidence="9">PTS sugar transporter subunit IIB</fullName>
    </submittedName>
</protein>
<evidence type="ECO:0000256" key="1">
    <source>
        <dbReference type="ARBA" id="ARBA00022448"/>
    </source>
</evidence>
<evidence type="ECO:0000313" key="10">
    <source>
        <dbReference type="Proteomes" id="UP000502998"/>
    </source>
</evidence>
<evidence type="ECO:0000256" key="7">
    <source>
        <dbReference type="PROSITE-ProRule" id="PRU00423"/>
    </source>
</evidence>
<keyword evidence="5" id="KW-0598">Phosphotransferase system</keyword>
<dbReference type="CDD" id="cd05564">
    <property type="entry name" value="PTS_IIB_chitobiose_lichenan"/>
    <property type="match status" value="1"/>
</dbReference>
<dbReference type="AlphaFoldDB" id="A0A679ICI6"/>
<dbReference type="Gene3D" id="3.40.50.2300">
    <property type="match status" value="1"/>
</dbReference>
<dbReference type="Pfam" id="PF02302">
    <property type="entry name" value="PTS_IIB"/>
    <property type="match status" value="1"/>
</dbReference>
<dbReference type="SUPFAM" id="SSF52794">
    <property type="entry name" value="PTS system IIB component-like"/>
    <property type="match status" value="1"/>
</dbReference>
<dbReference type="RefSeq" id="WP_173103115.1">
    <property type="nucleotide sequence ID" value="NZ_AP022822.1"/>
</dbReference>
<feature type="modified residue" description="Phosphocysteine; by EIIA" evidence="7">
    <location>
        <position position="9"/>
    </location>
</feature>
<evidence type="ECO:0000256" key="4">
    <source>
        <dbReference type="ARBA" id="ARBA00022679"/>
    </source>
</evidence>
<dbReference type="InterPro" id="IPR003501">
    <property type="entry name" value="PTS_EIIB_2/3"/>
</dbReference>
<evidence type="ECO:0000256" key="2">
    <source>
        <dbReference type="ARBA" id="ARBA00022553"/>
    </source>
</evidence>
<keyword evidence="3 9" id="KW-0762">Sugar transport</keyword>
<dbReference type="Proteomes" id="UP000502998">
    <property type="component" value="Chromosome"/>
</dbReference>
<keyword evidence="6" id="KW-0418">Kinase</keyword>
<evidence type="ECO:0000256" key="5">
    <source>
        <dbReference type="ARBA" id="ARBA00022683"/>
    </source>
</evidence>
<dbReference type="GO" id="GO:0008982">
    <property type="term" value="F:protein-N(PI)-phosphohistidine-sugar phosphotransferase activity"/>
    <property type="evidence" value="ECO:0007669"/>
    <property type="project" value="InterPro"/>
</dbReference>
<name>A0A679ICI6_9ENTE</name>
<keyword evidence="10" id="KW-1185">Reference proteome</keyword>
<evidence type="ECO:0000259" key="8">
    <source>
        <dbReference type="PROSITE" id="PS51100"/>
    </source>
</evidence>
<evidence type="ECO:0000256" key="3">
    <source>
        <dbReference type="ARBA" id="ARBA00022597"/>
    </source>
</evidence>
<keyword evidence="1" id="KW-0813">Transport</keyword>
<dbReference type="PANTHER" id="PTHR34581">
    <property type="entry name" value="PTS SYSTEM N,N'-DIACETYLCHITOBIOSE-SPECIFIC EIIB COMPONENT"/>
    <property type="match status" value="1"/>
</dbReference>
<gene>
    <name evidence="9" type="ORF">EsVE80_14120</name>
</gene>
<dbReference type="PROSITE" id="PS51100">
    <property type="entry name" value="PTS_EIIB_TYPE_3"/>
    <property type="match status" value="1"/>
</dbReference>